<evidence type="ECO:0000256" key="4">
    <source>
        <dbReference type="ARBA" id="ARBA00022679"/>
    </source>
</evidence>
<feature type="domain" description="Histidine kinase" evidence="9">
    <location>
        <begin position="47"/>
        <end position="257"/>
    </location>
</feature>
<keyword evidence="5" id="KW-0547">Nucleotide-binding</keyword>
<keyword evidence="4 10" id="KW-0808">Transferase</keyword>
<dbReference type="Pfam" id="PF02518">
    <property type="entry name" value="HATPase_c"/>
    <property type="match status" value="1"/>
</dbReference>
<dbReference type="Proteomes" id="UP000315700">
    <property type="component" value="Chromosome"/>
</dbReference>
<name>A0A517S7A9_9PLAN</name>
<dbReference type="EC" id="2.7.13.3" evidence="2"/>
<dbReference type="InterPro" id="IPR003594">
    <property type="entry name" value="HATPase_dom"/>
</dbReference>
<dbReference type="InParanoid" id="A0A517S7A9"/>
<evidence type="ECO:0000256" key="2">
    <source>
        <dbReference type="ARBA" id="ARBA00012438"/>
    </source>
</evidence>
<accession>A0A517S7A9</accession>
<keyword evidence="7" id="KW-0067">ATP-binding</keyword>
<dbReference type="SMART" id="SM00387">
    <property type="entry name" value="HATPase_c"/>
    <property type="match status" value="1"/>
</dbReference>
<dbReference type="KEGG" id="ccos:Pan44_00210"/>
<dbReference type="EMBL" id="CP036271">
    <property type="protein sequence ID" value="QDT52014.1"/>
    <property type="molecule type" value="Genomic_DNA"/>
</dbReference>
<dbReference type="AlphaFoldDB" id="A0A517S7A9"/>
<dbReference type="InterPro" id="IPR004358">
    <property type="entry name" value="Sig_transdc_His_kin-like_C"/>
</dbReference>
<dbReference type="PANTHER" id="PTHR43065:SF10">
    <property type="entry name" value="PEROXIDE STRESS-ACTIVATED HISTIDINE KINASE MAK3"/>
    <property type="match status" value="1"/>
</dbReference>
<evidence type="ECO:0000256" key="3">
    <source>
        <dbReference type="ARBA" id="ARBA00022553"/>
    </source>
</evidence>
<reference evidence="10 11" key="1">
    <citation type="submission" date="2019-02" db="EMBL/GenBank/DDBJ databases">
        <title>Deep-cultivation of Planctomycetes and their phenomic and genomic characterization uncovers novel biology.</title>
        <authorList>
            <person name="Wiegand S."/>
            <person name="Jogler M."/>
            <person name="Boedeker C."/>
            <person name="Pinto D."/>
            <person name="Vollmers J."/>
            <person name="Rivas-Marin E."/>
            <person name="Kohn T."/>
            <person name="Peeters S.H."/>
            <person name="Heuer A."/>
            <person name="Rast P."/>
            <person name="Oberbeckmann S."/>
            <person name="Bunk B."/>
            <person name="Jeske O."/>
            <person name="Meyerdierks A."/>
            <person name="Storesund J.E."/>
            <person name="Kallscheuer N."/>
            <person name="Luecker S."/>
            <person name="Lage O.M."/>
            <person name="Pohl T."/>
            <person name="Merkel B.J."/>
            <person name="Hornburger P."/>
            <person name="Mueller R.-W."/>
            <person name="Bruemmer F."/>
            <person name="Labrenz M."/>
            <person name="Spormann A.M."/>
            <person name="Op den Camp H."/>
            <person name="Overmann J."/>
            <person name="Amann R."/>
            <person name="Jetten M.S.M."/>
            <person name="Mascher T."/>
            <person name="Medema M.H."/>
            <person name="Devos D.P."/>
            <person name="Kaster A.-K."/>
            <person name="Ovreas L."/>
            <person name="Rohde M."/>
            <person name="Galperin M.Y."/>
            <person name="Jogler C."/>
        </authorList>
    </citation>
    <scope>NUCLEOTIDE SEQUENCE [LARGE SCALE GENOMIC DNA]</scope>
    <source>
        <strain evidence="10 11">Pan44</strain>
    </source>
</reference>
<evidence type="ECO:0000259" key="9">
    <source>
        <dbReference type="PROSITE" id="PS50109"/>
    </source>
</evidence>
<keyword evidence="6" id="KW-0418">Kinase</keyword>
<evidence type="ECO:0000256" key="8">
    <source>
        <dbReference type="ARBA" id="ARBA00023012"/>
    </source>
</evidence>
<keyword evidence="3" id="KW-0597">Phosphoprotein</keyword>
<dbReference type="SUPFAM" id="SSF55874">
    <property type="entry name" value="ATPase domain of HSP90 chaperone/DNA topoisomerase II/histidine kinase"/>
    <property type="match status" value="1"/>
</dbReference>
<sequence length="291" mass="32223">MGLPQQPVAEMRPEIADHQQRPPEFARLVDRLVASERMALVGQATAQVAGHLTSQLAILPLIQLMEKQYSTDPEMVEFLGIFRESFHAIHETVQQLRRIVRFESLDAPAGPVSLAESIRELTHFLRFQKNFPWSYVRLDLRTNPIAHTTRMKVHHILVNLLYNAADAIAGNPDGTIIVRTSIDGGMAKVTVEDNGRGIPSDDLDRIWEPSFTTKSEPNHGLGLHLVRQFVTSDGGSVSCTSTPGVKTVFTVRMPMTPSLLEQLGSDPDDLDAALSGGTSGRRLFTRASRLR</sequence>
<dbReference type="GO" id="GO:0000160">
    <property type="term" value="P:phosphorelay signal transduction system"/>
    <property type="evidence" value="ECO:0007669"/>
    <property type="project" value="UniProtKB-KW"/>
</dbReference>
<dbReference type="PRINTS" id="PR00344">
    <property type="entry name" value="BCTRLSENSOR"/>
</dbReference>
<gene>
    <name evidence="10" type="primary">dctB</name>
    <name evidence="10" type="ORF">Pan44_00210</name>
</gene>
<proteinExistence type="predicted"/>
<organism evidence="10 11">
    <name type="scientific">Caulifigura coniformis</name>
    <dbReference type="NCBI Taxonomy" id="2527983"/>
    <lineage>
        <taxon>Bacteria</taxon>
        <taxon>Pseudomonadati</taxon>
        <taxon>Planctomycetota</taxon>
        <taxon>Planctomycetia</taxon>
        <taxon>Planctomycetales</taxon>
        <taxon>Planctomycetaceae</taxon>
        <taxon>Caulifigura</taxon>
    </lineage>
</organism>
<evidence type="ECO:0000256" key="1">
    <source>
        <dbReference type="ARBA" id="ARBA00000085"/>
    </source>
</evidence>
<dbReference type="GO" id="GO:0005524">
    <property type="term" value="F:ATP binding"/>
    <property type="evidence" value="ECO:0007669"/>
    <property type="project" value="UniProtKB-KW"/>
</dbReference>
<evidence type="ECO:0000313" key="10">
    <source>
        <dbReference type="EMBL" id="QDT52014.1"/>
    </source>
</evidence>
<dbReference type="InterPro" id="IPR005467">
    <property type="entry name" value="His_kinase_dom"/>
</dbReference>
<dbReference type="PROSITE" id="PS50109">
    <property type="entry name" value="HIS_KIN"/>
    <property type="match status" value="1"/>
</dbReference>
<dbReference type="InterPro" id="IPR036890">
    <property type="entry name" value="HATPase_C_sf"/>
</dbReference>
<dbReference type="GO" id="GO:0004673">
    <property type="term" value="F:protein histidine kinase activity"/>
    <property type="evidence" value="ECO:0007669"/>
    <property type="project" value="UniProtKB-EC"/>
</dbReference>
<dbReference type="CDD" id="cd00075">
    <property type="entry name" value="HATPase"/>
    <property type="match status" value="1"/>
</dbReference>
<keyword evidence="11" id="KW-1185">Reference proteome</keyword>
<dbReference type="Gene3D" id="3.30.565.10">
    <property type="entry name" value="Histidine kinase-like ATPase, C-terminal domain"/>
    <property type="match status" value="1"/>
</dbReference>
<evidence type="ECO:0000256" key="6">
    <source>
        <dbReference type="ARBA" id="ARBA00022777"/>
    </source>
</evidence>
<evidence type="ECO:0000313" key="11">
    <source>
        <dbReference type="Proteomes" id="UP000315700"/>
    </source>
</evidence>
<comment type="catalytic activity">
    <reaction evidence="1">
        <text>ATP + protein L-histidine = ADP + protein N-phospho-L-histidine.</text>
        <dbReference type="EC" id="2.7.13.3"/>
    </reaction>
</comment>
<keyword evidence="8" id="KW-0902">Two-component regulatory system</keyword>
<evidence type="ECO:0000256" key="7">
    <source>
        <dbReference type="ARBA" id="ARBA00022840"/>
    </source>
</evidence>
<evidence type="ECO:0000256" key="5">
    <source>
        <dbReference type="ARBA" id="ARBA00022741"/>
    </source>
</evidence>
<protein>
    <recommendedName>
        <fullName evidence="2">histidine kinase</fullName>
        <ecNumber evidence="2">2.7.13.3</ecNumber>
    </recommendedName>
</protein>
<dbReference type="PANTHER" id="PTHR43065">
    <property type="entry name" value="SENSOR HISTIDINE KINASE"/>
    <property type="match status" value="1"/>
</dbReference>